<dbReference type="EMBL" id="KE647312">
    <property type="protein sequence ID" value="EQB60276.1"/>
    <property type="molecule type" value="Genomic_DNA"/>
</dbReference>
<dbReference type="InterPro" id="IPR045222">
    <property type="entry name" value="Rpb4-like"/>
</dbReference>
<evidence type="ECO:0000313" key="5">
    <source>
        <dbReference type="EMBL" id="EQB60276.1"/>
    </source>
</evidence>
<sequence length="117" mass="13320">MSDSHDLKDAHPVTLSEVKYLLESIKERSSVDNRSASYKILKQTLNYVEKFCKISDKSLADDLRSSLFENGCNEHEIAILGSLFPQSVEEAKVMCPSLKNKDNITLNKILNILIRYE</sequence>
<keyword evidence="5" id="KW-0240">DNA-directed RNA polymerase</keyword>
<dbReference type="InterPro" id="IPR010997">
    <property type="entry name" value="HRDC-like_sf"/>
</dbReference>
<proteinExistence type="inferred from homology"/>
<reference evidence="5 6" key="1">
    <citation type="journal article" date="2013" name="BMC Genomics">
        <title>Genome sequencing and comparative genomics of honey bee microsporidia, Nosema apis reveal novel insights into host-parasite interactions.</title>
        <authorList>
            <person name="Chen Yp."/>
            <person name="Pettis J.S."/>
            <person name="Zhao Y."/>
            <person name="Liu X."/>
            <person name="Tallon L.J."/>
            <person name="Sadzewicz L.D."/>
            <person name="Li R."/>
            <person name="Zheng H."/>
            <person name="Huang S."/>
            <person name="Zhang X."/>
            <person name="Hamilton M.C."/>
            <person name="Pernal S.F."/>
            <person name="Melathopoulos A.P."/>
            <person name="Yan X."/>
            <person name="Evans J.D."/>
        </authorList>
    </citation>
    <scope>NUCLEOTIDE SEQUENCE [LARGE SCALE GENOMIC DNA]</scope>
    <source>
        <strain evidence="5 6">BRL 01</strain>
    </source>
</reference>
<organism evidence="5 6">
    <name type="scientific">Vairimorpha apis BRL 01</name>
    <dbReference type="NCBI Taxonomy" id="1037528"/>
    <lineage>
        <taxon>Eukaryota</taxon>
        <taxon>Fungi</taxon>
        <taxon>Fungi incertae sedis</taxon>
        <taxon>Microsporidia</taxon>
        <taxon>Nosematidae</taxon>
        <taxon>Vairimorpha</taxon>
    </lineage>
</organism>
<evidence type="ECO:0000313" key="6">
    <source>
        <dbReference type="Proteomes" id="UP000053780"/>
    </source>
</evidence>
<dbReference type="GO" id="GO:0000166">
    <property type="term" value="F:nucleotide binding"/>
    <property type="evidence" value="ECO:0007669"/>
    <property type="project" value="InterPro"/>
</dbReference>
<dbReference type="VEuPathDB" id="MicrosporidiaDB:NAPIS_ORF02169"/>
<dbReference type="AlphaFoldDB" id="T0MA50"/>
<keyword evidence="6" id="KW-1185">Reference proteome</keyword>
<name>T0MA50_9MICR</name>
<dbReference type="GO" id="GO:0005634">
    <property type="term" value="C:nucleus"/>
    <property type="evidence" value="ECO:0007669"/>
    <property type="project" value="UniProtKB-SubCell"/>
</dbReference>
<evidence type="ECO:0000256" key="3">
    <source>
        <dbReference type="ARBA" id="ARBA00025724"/>
    </source>
</evidence>
<dbReference type="Pfam" id="PF03874">
    <property type="entry name" value="RNA_pol_Rpb4"/>
    <property type="match status" value="1"/>
</dbReference>
<dbReference type="Gene3D" id="1.20.1250.40">
    <property type="match status" value="1"/>
</dbReference>
<gene>
    <name evidence="5" type="ORF">NAPIS_ORF02169</name>
</gene>
<keyword evidence="5" id="KW-0804">Transcription</keyword>
<evidence type="ECO:0000256" key="2">
    <source>
        <dbReference type="ARBA" id="ARBA00023242"/>
    </source>
</evidence>
<comment type="similarity">
    <text evidence="3">Belongs to the eukaryotic RPB4 RNA polymerase subunit family.</text>
</comment>
<dbReference type="InterPro" id="IPR005574">
    <property type="entry name" value="Rpb4/RPC9"/>
</dbReference>
<dbReference type="InterPro" id="IPR038324">
    <property type="entry name" value="Rpb4/RPC9_sf"/>
</dbReference>
<dbReference type="Proteomes" id="UP000053780">
    <property type="component" value="Unassembled WGS sequence"/>
</dbReference>
<evidence type="ECO:0000259" key="4">
    <source>
        <dbReference type="SMART" id="SM00657"/>
    </source>
</evidence>
<dbReference type="SUPFAM" id="SSF47819">
    <property type="entry name" value="HRDC-like"/>
    <property type="match status" value="1"/>
</dbReference>
<feature type="domain" description="RNA polymerase Rpb4/RPC9 core" evidence="4">
    <location>
        <begin position="5"/>
        <end position="117"/>
    </location>
</feature>
<dbReference type="GO" id="GO:0006352">
    <property type="term" value="P:DNA-templated transcription initiation"/>
    <property type="evidence" value="ECO:0007669"/>
    <property type="project" value="InterPro"/>
</dbReference>
<dbReference type="OrthoDB" id="2186918at2759"/>
<protein>
    <submittedName>
        <fullName evidence="5">Dna-directed rna polymerase ii subunit rpb4</fullName>
    </submittedName>
</protein>
<dbReference type="PANTHER" id="PTHR21297">
    <property type="entry name" value="DNA-DIRECTED RNA POLYMERASE II"/>
    <property type="match status" value="1"/>
</dbReference>
<comment type="subcellular location">
    <subcellularLocation>
        <location evidence="1">Nucleus</location>
    </subcellularLocation>
</comment>
<keyword evidence="2" id="KW-0539">Nucleus</keyword>
<accession>T0MA50</accession>
<dbReference type="InterPro" id="IPR006590">
    <property type="entry name" value="RNA_pol_Rpb4/RPC9_core"/>
</dbReference>
<dbReference type="HOGENOM" id="CLU_110332_4_0_1"/>
<dbReference type="SMART" id="SM00657">
    <property type="entry name" value="RPOL4c"/>
    <property type="match status" value="1"/>
</dbReference>
<dbReference type="GO" id="GO:0000428">
    <property type="term" value="C:DNA-directed RNA polymerase complex"/>
    <property type="evidence" value="ECO:0007669"/>
    <property type="project" value="UniProtKB-KW"/>
</dbReference>
<evidence type="ECO:0000256" key="1">
    <source>
        <dbReference type="ARBA" id="ARBA00004123"/>
    </source>
</evidence>